<keyword evidence="2" id="KW-0812">Transmembrane</keyword>
<feature type="region of interest" description="Disordered" evidence="1">
    <location>
        <begin position="158"/>
        <end position="183"/>
    </location>
</feature>
<dbReference type="EMBL" id="JACHNH010000001">
    <property type="protein sequence ID" value="MBB4766668.1"/>
    <property type="molecule type" value="Genomic_DNA"/>
</dbReference>
<dbReference type="AlphaFoldDB" id="A0A7W7I5R1"/>
<keyword evidence="2" id="KW-1133">Transmembrane helix</keyword>
<dbReference type="RefSeq" id="WP_184997779.1">
    <property type="nucleotide sequence ID" value="NZ_BOMK01000046.1"/>
</dbReference>
<accession>A0A7W7I5R1</accession>
<gene>
    <name evidence="3" type="ORF">BJ971_007224</name>
</gene>
<feature type="transmembrane region" description="Helical" evidence="2">
    <location>
        <begin position="23"/>
        <end position="42"/>
    </location>
</feature>
<proteinExistence type="predicted"/>
<name>A0A7W7I5R1_9ACTN</name>
<dbReference type="Proteomes" id="UP000578112">
    <property type="component" value="Unassembled WGS sequence"/>
</dbReference>
<reference evidence="3 4" key="1">
    <citation type="submission" date="2020-08" db="EMBL/GenBank/DDBJ databases">
        <title>Sequencing the genomes of 1000 actinobacteria strains.</title>
        <authorList>
            <person name="Klenk H.-P."/>
        </authorList>
    </citation>
    <scope>NUCLEOTIDE SEQUENCE [LARGE SCALE GENOMIC DNA]</scope>
    <source>
        <strain evidence="3 4">DSM 43149</strain>
    </source>
</reference>
<comment type="caution">
    <text evidence="3">The sequence shown here is derived from an EMBL/GenBank/DDBJ whole genome shotgun (WGS) entry which is preliminary data.</text>
</comment>
<keyword evidence="2" id="KW-0472">Membrane</keyword>
<evidence type="ECO:0000313" key="4">
    <source>
        <dbReference type="Proteomes" id="UP000578112"/>
    </source>
</evidence>
<evidence type="ECO:0000256" key="2">
    <source>
        <dbReference type="SAM" id="Phobius"/>
    </source>
</evidence>
<protein>
    <submittedName>
        <fullName evidence="3">Uncharacterized protein</fullName>
    </submittedName>
</protein>
<sequence>MSVIDLDRPAVHGGPERRAPQTFIVAALIVGVVIGGAVTYGWNLRRHSAARDGEVSVLLFADAREMVDSGSIVLHGRVASVTLARRVTLVNVGPAPVNIRNLSAGRPGVTVRGVEKQRWVAPGVTAQADVDVQVDCLRGLPLGRIPVTLSVQTLDEHSRTARPKAAFDGTPWSEQAETACAGN</sequence>
<keyword evidence="4" id="KW-1185">Reference proteome</keyword>
<organism evidence="3 4">
    <name type="scientific">Actinoplanes digitatis</name>
    <dbReference type="NCBI Taxonomy" id="1868"/>
    <lineage>
        <taxon>Bacteria</taxon>
        <taxon>Bacillati</taxon>
        <taxon>Actinomycetota</taxon>
        <taxon>Actinomycetes</taxon>
        <taxon>Micromonosporales</taxon>
        <taxon>Micromonosporaceae</taxon>
        <taxon>Actinoplanes</taxon>
    </lineage>
</organism>
<evidence type="ECO:0000256" key="1">
    <source>
        <dbReference type="SAM" id="MobiDB-lite"/>
    </source>
</evidence>
<evidence type="ECO:0000313" key="3">
    <source>
        <dbReference type="EMBL" id="MBB4766668.1"/>
    </source>
</evidence>